<reference evidence="1" key="1">
    <citation type="submission" date="2022-11" db="EMBL/GenBank/DDBJ databases">
        <title>Genome Sequence of Nemania bipapillata.</title>
        <authorList>
            <person name="Buettner E."/>
        </authorList>
    </citation>
    <scope>NUCLEOTIDE SEQUENCE</scope>
    <source>
        <strain evidence="1">CP14</strain>
    </source>
</reference>
<accession>A0ACC2IYJ7</accession>
<keyword evidence="2" id="KW-1185">Reference proteome</keyword>
<dbReference type="EMBL" id="JAPESX010000674">
    <property type="protein sequence ID" value="KAJ8120196.1"/>
    <property type="molecule type" value="Genomic_DNA"/>
</dbReference>
<evidence type="ECO:0000313" key="2">
    <source>
        <dbReference type="Proteomes" id="UP001153334"/>
    </source>
</evidence>
<protein>
    <submittedName>
        <fullName evidence="1">Uncharacterized protein</fullName>
    </submittedName>
</protein>
<gene>
    <name evidence="1" type="ORF">ONZ43_g3036</name>
</gene>
<dbReference type="Proteomes" id="UP001153334">
    <property type="component" value="Unassembled WGS sequence"/>
</dbReference>
<comment type="caution">
    <text evidence="1">The sequence shown here is derived from an EMBL/GenBank/DDBJ whole genome shotgun (WGS) entry which is preliminary data.</text>
</comment>
<proteinExistence type="predicted"/>
<sequence length="314" mass="34534">MTSSSTQRILIVGAGELGTAMLEGLAQYLKCHSSPISPASITVLLRPSTIGTSDETKLRDNEYLRSLGASLVAGDIVQDSEAHLASVFQGFDTVIVCSGFGFPSGTQLRVTRAVLSAGVRRYFPWQWGIDYDVVGSGSAQDLFDEQLEVRNLLRAQSEVDWVVVSTGLFVSFIFVPEFGLVDPKSRTLRGLGSWDTRLSVTTPKDIGRVAAEIVYDPRGINRQVVYVAGDTVSYGDVADLVVKRFGGQWTRELWDMQTLKQKTEANPDNGMVKYQNVFGAGKGVAWDMVNTVNVQRGMEMQTVEDFLRETQELD</sequence>
<organism evidence="1 2">
    <name type="scientific">Nemania bipapillata</name>
    <dbReference type="NCBI Taxonomy" id="110536"/>
    <lineage>
        <taxon>Eukaryota</taxon>
        <taxon>Fungi</taxon>
        <taxon>Dikarya</taxon>
        <taxon>Ascomycota</taxon>
        <taxon>Pezizomycotina</taxon>
        <taxon>Sordariomycetes</taxon>
        <taxon>Xylariomycetidae</taxon>
        <taxon>Xylariales</taxon>
        <taxon>Xylariaceae</taxon>
        <taxon>Nemania</taxon>
    </lineage>
</organism>
<name>A0ACC2IYJ7_9PEZI</name>
<evidence type="ECO:0000313" key="1">
    <source>
        <dbReference type="EMBL" id="KAJ8120196.1"/>
    </source>
</evidence>